<proteinExistence type="predicted"/>
<keyword evidence="3" id="KW-1185">Reference proteome</keyword>
<evidence type="ECO:0000313" key="2">
    <source>
        <dbReference type="EMBL" id="KAG6451424.1"/>
    </source>
</evidence>
<organism evidence="2 3">
    <name type="scientific">Manduca sexta</name>
    <name type="common">Tobacco hawkmoth</name>
    <name type="synonym">Tobacco hornworm</name>
    <dbReference type="NCBI Taxonomy" id="7130"/>
    <lineage>
        <taxon>Eukaryota</taxon>
        <taxon>Metazoa</taxon>
        <taxon>Ecdysozoa</taxon>
        <taxon>Arthropoda</taxon>
        <taxon>Hexapoda</taxon>
        <taxon>Insecta</taxon>
        <taxon>Pterygota</taxon>
        <taxon>Neoptera</taxon>
        <taxon>Endopterygota</taxon>
        <taxon>Lepidoptera</taxon>
        <taxon>Glossata</taxon>
        <taxon>Ditrysia</taxon>
        <taxon>Bombycoidea</taxon>
        <taxon>Sphingidae</taxon>
        <taxon>Sphinginae</taxon>
        <taxon>Sphingini</taxon>
        <taxon>Manduca</taxon>
    </lineage>
</organism>
<reference evidence="2" key="2">
    <citation type="submission" date="2020-12" db="EMBL/GenBank/DDBJ databases">
        <authorList>
            <person name="Kanost M."/>
        </authorList>
    </citation>
    <scope>NUCLEOTIDE SEQUENCE</scope>
</reference>
<dbReference type="AlphaFoldDB" id="A0A921Z4V2"/>
<protein>
    <submittedName>
        <fullName evidence="2">Uncharacterized protein</fullName>
    </submittedName>
</protein>
<comment type="caution">
    <text evidence="2">The sequence shown here is derived from an EMBL/GenBank/DDBJ whole genome shotgun (WGS) entry which is preliminary data.</text>
</comment>
<sequence>MEERGAEVHAAPAHPRVATSRRSVASRRVATCSRHVASLRVRAPHSPLAALSHVYSSLCRVRGVLHMFDGAEITLLKIFYIFTFYLSECITIFYRRANPTTTLSLFFIKCNVLFHR</sequence>
<evidence type="ECO:0000256" key="1">
    <source>
        <dbReference type="SAM" id="MobiDB-lite"/>
    </source>
</evidence>
<dbReference type="EMBL" id="JH668407">
    <property type="protein sequence ID" value="KAG6451424.1"/>
    <property type="molecule type" value="Genomic_DNA"/>
</dbReference>
<dbReference type="Proteomes" id="UP000791440">
    <property type="component" value="Unassembled WGS sequence"/>
</dbReference>
<accession>A0A921Z4V2</accession>
<gene>
    <name evidence="2" type="ORF">O3G_MSEX007138</name>
</gene>
<name>A0A921Z4V2_MANSE</name>
<feature type="region of interest" description="Disordered" evidence="1">
    <location>
        <begin position="1"/>
        <end position="24"/>
    </location>
</feature>
<reference evidence="2" key="1">
    <citation type="journal article" date="2016" name="Insect Biochem. Mol. Biol.">
        <title>Multifaceted biological insights from a draft genome sequence of the tobacco hornworm moth, Manduca sexta.</title>
        <authorList>
            <person name="Kanost M.R."/>
            <person name="Arrese E.L."/>
            <person name="Cao X."/>
            <person name="Chen Y.R."/>
            <person name="Chellapilla S."/>
            <person name="Goldsmith M.R."/>
            <person name="Grosse-Wilde E."/>
            <person name="Heckel D.G."/>
            <person name="Herndon N."/>
            <person name="Jiang H."/>
            <person name="Papanicolaou A."/>
            <person name="Qu J."/>
            <person name="Soulages J.L."/>
            <person name="Vogel H."/>
            <person name="Walters J."/>
            <person name="Waterhouse R.M."/>
            <person name="Ahn S.J."/>
            <person name="Almeida F.C."/>
            <person name="An C."/>
            <person name="Aqrawi P."/>
            <person name="Bretschneider A."/>
            <person name="Bryant W.B."/>
            <person name="Bucks S."/>
            <person name="Chao H."/>
            <person name="Chevignon G."/>
            <person name="Christen J.M."/>
            <person name="Clarke D.F."/>
            <person name="Dittmer N.T."/>
            <person name="Ferguson L.C.F."/>
            <person name="Garavelou S."/>
            <person name="Gordon K.H.J."/>
            <person name="Gunaratna R.T."/>
            <person name="Han Y."/>
            <person name="Hauser F."/>
            <person name="He Y."/>
            <person name="Heidel-Fischer H."/>
            <person name="Hirsh A."/>
            <person name="Hu Y."/>
            <person name="Jiang H."/>
            <person name="Kalra D."/>
            <person name="Klinner C."/>
            <person name="Konig C."/>
            <person name="Kovar C."/>
            <person name="Kroll A.R."/>
            <person name="Kuwar S.S."/>
            <person name="Lee S.L."/>
            <person name="Lehman R."/>
            <person name="Li K."/>
            <person name="Li Z."/>
            <person name="Liang H."/>
            <person name="Lovelace S."/>
            <person name="Lu Z."/>
            <person name="Mansfield J.H."/>
            <person name="McCulloch K.J."/>
            <person name="Mathew T."/>
            <person name="Morton B."/>
            <person name="Muzny D.M."/>
            <person name="Neunemann D."/>
            <person name="Ongeri F."/>
            <person name="Pauchet Y."/>
            <person name="Pu L.L."/>
            <person name="Pyrousis I."/>
            <person name="Rao X.J."/>
            <person name="Redding A."/>
            <person name="Roesel C."/>
            <person name="Sanchez-Gracia A."/>
            <person name="Schaack S."/>
            <person name="Shukla A."/>
            <person name="Tetreau G."/>
            <person name="Wang Y."/>
            <person name="Xiong G.H."/>
            <person name="Traut W."/>
            <person name="Walsh T.K."/>
            <person name="Worley K.C."/>
            <person name="Wu D."/>
            <person name="Wu W."/>
            <person name="Wu Y.Q."/>
            <person name="Zhang X."/>
            <person name="Zou Z."/>
            <person name="Zucker H."/>
            <person name="Briscoe A.D."/>
            <person name="Burmester T."/>
            <person name="Clem R.J."/>
            <person name="Feyereisen R."/>
            <person name="Grimmelikhuijzen C.J.P."/>
            <person name="Hamodrakas S.J."/>
            <person name="Hansson B.S."/>
            <person name="Huguet E."/>
            <person name="Jermiin L.S."/>
            <person name="Lan Q."/>
            <person name="Lehman H.K."/>
            <person name="Lorenzen M."/>
            <person name="Merzendorfer H."/>
            <person name="Michalopoulos I."/>
            <person name="Morton D.B."/>
            <person name="Muthukrishnan S."/>
            <person name="Oakeshott J.G."/>
            <person name="Palmer W."/>
            <person name="Park Y."/>
            <person name="Passarelli A.L."/>
            <person name="Rozas J."/>
            <person name="Schwartz L.M."/>
            <person name="Smith W."/>
            <person name="Southgate A."/>
            <person name="Vilcinskas A."/>
            <person name="Vogt R."/>
            <person name="Wang P."/>
            <person name="Werren J."/>
            <person name="Yu X.Q."/>
            <person name="Zhou J.J."/>
            <person name="Brown S.J."/>
            <person name="Scherer S.E."/>
            <person name="Richards S."/>
            <person name="Blissard G.W."/>
        </authorList>
    </citation>
    <scope>NUCLEOTIDE SEQUENCE</scope>
</reference>
<evidence type="ECO:0000313" key="3">
    <source>
        <dbReference type="Proteomes" id="UP000791440"/>
    </source>
</evidence>